<proteinExistence type="predicted"/>
<dbReference type="AlphaFoldDB" id="A0A062Y0W0"/>
<dbReference type="Gene3D" id="1.20.120.330">
    <property type="entry name" value="Nucleotidyltransferases domain 2"/>
    <property type="match status" value="1"/>
</dbReference>
<dbReference type="Pfam" id="PF08780">
    <property type="entry name" value="NTase_sub_bind"/>
    <property type="match status" value="1"/>
</dbReference>
<dbReference type="GO" id="GO:0016740">
    <property type="term" value="F:transferase activity"/>
    <property type="evidence" value="ECO:0007669"/>
    <property type="project" value="UniProtKB-KW"/>
</dbReference>
<organism evidence="1 2">
    <name type="scientific">Thermoanaerobaculum aquaticum</name>
    <dbReference type="NCBI Taxonomy" id="1312852"/>
    <lineage>
        <taxon>Bacteria</taxon>
        <taxon>Pseudomonadati</taxon>
        <taxon>Acidobacteriota</taxon>
        <taxon>Thermoanaerobaculia</taxon>
        <taxon>Thermoanaerobaculales</taxon>
        <taxon>Thermoanaerobaculaceae</taxon>
        <taxon>Thermoanaerobaculum</taxon>
    </lineage>
</organism>
<dbReference type="SUPFAM" id="SSF81593">
    <property type="entry name" value="Nucleotidyltransferase substrate binding subunit/domain"/>
    <property type="match status" value="1"/>
</dbReference>
<dbReference type="EMBL" id="JMFG01000013">
    <property type="protein sequence ID" value="KDA54031.1"/>
    <property type="molecule type" value="Genomic_DNA"/>
</dbReference>
<name>A0A062Y0W0_9BACT</name>
<reference evidence="1 2" key="1">
    <citation type="submission" date="2014-04" db="EMBL/GenBank/DDBJ databases">
        <title>The Genome Sequence of Thermoanaerobaculum aquaticum MP-01, The First Cultivated Group 23 Acidobacterium.</title>
        <authorList>
            <person name="Stamps B.W."/>
            <person name="Losey N.A."/>
            <person name="Lawson P.A."/>
            <person name="Stevenson B.S."/>
        </authorList>
    </citation>
    <scope>NUCLEOTIDE SEQUENCE [LARGE SCALE GENOMIC DNA]</scope>
    <source>
        <strain evidence="1 2">MP-01</strain>
    </source>
</reference>
<gene>
    <name evidence="1" type="ORF">EG19_01260</name>
</gene>
<protein>
    <submittedName>
        <fullName evidence="1">Nucleotidyltransferase</fullName>
    </submittedName>
</protein>
<evidence type="ECO:0000313" key="2">
    <source>
        <dbReference type="Proteomes" id="UP000027284"/>
    </source>
</evidence>
<dbReference type="RefSeq" id="WP_053334941.1">
    <property type="nucleotide sequence ID" value="NZ_JMFG01000013.1"/>
</dbReference>
<dbReference type="NCBIfam" id="TIGR01987">
    <property type="entry name" value="HI0074"/>
    <property type="match status" value="1"/>
</dbReference>
<dbReference type="Proteomes" id="UP000027284">
    <property type="component" value="Unassembled WGS sequence"/>
</dbReference>
<accession>A0A062Y0W0</accession>
<dbReference type="InterPro" id="IPR010235">
    <property type="entry name" value="HepT"/>
</dbReference>
<keyword evidence="1" id="KW-0808">Transferase</keyword>
<dbReference type="STRING" id="1312852.EG19_01260"/>
<evidence type="ECO:0000313" key="1">
    <source>
        <dbReference type="EMBL" id="KDA54031.1"/>
    </source>
</evidence>
<keyword evidence="2" id="KW-1185">Reference proteome</keyword>
<comment type="caution">
    <text evidence="1">The sequence shown here is derived from an EMBL/GenBank/DDBJ whole genome shotgun (WGS) entry which is preliminary data.</text>
</comment>
<sequence>MAREDKLKAQTALLRRAVERLEVALSRPKDEFVRDSAIQRFEFCFELAWKVLQTYLEREGLEARSPRSAIRGAFQVGLLPDDAQWLEMLELRNLTSHTYDEALAEKIYAALPGALQRLQDLLHRLETQGLAPGNSQPA</sequence>